<dbReference type="GO" id="GO:0000220">
    <property type="term" value="C:vacuolar proton-transporting V-type ATPase, V0 domain"/>
    <property type="evidence" value="ECO:0007669"/>
    <property type="project" value="InterPro"/>
</dbReference>
<feature type="transmembrane region" description="Helical" evidence="9">
    <location>
        <begin position="812"/>
        <end position="843"/>
    </location>
</feature>
<dbReference type="GO" id="GO:0051117">
    <property type="term" value="F:ATPase binding"/>
    <property type="evidence" value="ECO:0007669"/>
    <property type="project" value="TreeGrafter"/>
</dbReference>
<comment type="function">
    <text evidence="9">Essential component of the vacuolar proton pump (V-ATPase), a multimeric enzyme that catalyzes the translocation of protons across the membranes. Required for assembly and activity of the V-ATPase.</text>
</comment>
<comment type="similarity">
    <text evidence="2 9">Belongs to the V-ATPase 116 kDa subunit family.</text>
</comment>
<dbReference type="Proteomes" id="UP001142055">
    <property type="component" value="Chromosome 3"/>
</dbReference>
<accession>A0A9Q0M077</accession>
<dbReference type="PANTHER" id="PTHR11629">
    <property type="entry name" value="VACUOLAR PROTON ATPASES"/>
    <property type="match status" value="1"/>
</dbReference>
<dbReference type="InterPro" id="IPR026028">
    <property type="entry name" value="V-type_ATPase_116kDa_su_euka"/>
</dbReference>
<sequence>MSLCQLYLQTESAYSIVSILGELGICQFRDLNEGRNAFQRKFVNELRRCVQMEAKLSFFEKEIEHDEIPILDYAEEPAAPSIRDITRLESQLDKLEKDLINANTNQVNLKRRLLELIELRSILKHSDQFFAEAQAQDQPEANKKMMRRMSVVDPNLMRRFSMQISQASDGSQDINIPLDPVVDMFTLTGTILASRFPSFERILWRVSRGNILLKKFDIEQKLEDPETGELQSKVLFILVFQGDKLRQTCNKICDGYHTNLYHCPEKADERRKMYGGVMGQINDMMTVIEQSDDYRSRILVAASKNLKQWKVSVAKMKSIYEVLNCFLVTDHSLIGECWVANTRIPQAQMALVEGQAISNSTVPSGLSVVATNEMPPTYNVTNKLTAGFQMIIDSYGVSAYGEVNPAPYSIITFPFIFAVMFGDTGHGIIMALFALWMIFKERQLASIKDEIFSMFFAGRYIILFMGMFSIYTGMIYNDIFSKAINLFGSEFRSPDPIECSDCFKREHYQLDPQNDTFGDFTYYFGIDPIWQLAENKVIYLNTYKMKISVILGVLQMLFGVALSIFNHIHFGKWISVFFEFIPQVIFMLAIFGYMNFMIVYKWIMYDSSTSGCAPSILITLINMFMFRQPVEGDPCYLYDPMYENQMLVQTILILLAVACIPLMLIVKPVFNHCCSRRTRTSKVLSEDLEMEVKNHANGGESQRKSIASGSSEEAVGHTGLDSKAAGPSSSSSQPSPDPHGDESGFGDAFINQAIHTIEYCLGSVSHTASYLRLWALSLAHAQLSEVLWSMVMRMGFMEFHEGQPGVMNIASAVVMFFIFAIWAVLTVSILIVMEGLSAFLHALRLHWVEFMSKFYSGSGVAFTPFSFKQIISEL</sequence>
<keyword evidence="13" id="KW-1185">Reference proteome</keyword>
<name>A0A9Q0M077_BLOTA</name>
<protein>
    <recommendedName>
        <fullName evidence="9">V-type proton ATPase subunit a</fullName>
    </recommendedName>
</protein>
<feature type="region of interest" description="Disordered" evidence="11">
    <location>
        <begin position="694"/>
        <end position="742"/>
    </location>
</feature>
<keyword evidence="7 9" id="KW-0406">Ion transport</keyword>
<feature type="coiled-coil region" evidence="10">
    <location>
        <begin position="85"/>
        <end position="112"/>
    </location>
</feature>
<feature type="transmembrane region" description="Helical" evidence="9">
    <location>
        <begin position="415"/>
        <end position="439"/>
    </location>
</feature>
<feature type="transmembrane region" description="Helical" evidence="9">
    <location>
        <begin position="580"/>
        <end position="600"/>
    </location>
</feature>
<feature type="transmembrane region" description="Helical" evidence="9">
    <location>
        <begin position="547"/>
        <end position="568"/>
    </location>
</feature>
<dbReference type="AlphaFoldDB" id="A0A9Q0M077"/>
<keyword evidence="10" id="KW-0175">Coiled coil</keyword>
<keyword evidence="5 9" id="KW-0375">Hydrogen ion transport</keyword>
<comment type="caution">
    <text evidence="12">The sequence shown here is derived from an EMBL/GenBank/DDBJ whole genome shotgun (WGS) entry which is preliminary data.</text>
</comment>
<dbReference type="PANTHER" id="PTHR11629:SF63">
    <property type="entry name" value="V-TYPE PROTON ATPASE SUBUNIT A"/>
    <property type="match status" value="1"/>
</dbReference>
<feature type="transmembrane region" description="Helical" evidence="9">
    <location>
        <begin position="451"/>
        <end position="471"/>
    </location>
</feature>
<evidence type="ECO:0000256" key="11">
    <source>
        <dbReference type="SAM" id="MobiDB-lite"/>
    </source>
</evidence>
<reference evidence="12" key="1">
    <citation type="submission" date="2022-12" db="EMBL/GenBank/DDBJ databases">
        <title>Genome assemblies of Blomia tropicalis.</title>
        <authorList>
            <person name="Cui Y."/>
        </authorList>
    </citation>
    <scope>NUCLEOTIDE SEQUENCE</scope>
    <source>
        <tissue evidence="12">Adult mites</tissue>
    </source>
</reference>
<proteinExistence type="inferred from homology"/>
<comment type="subcellular location">
    <subcellularLocation>
        <location evidence="1">Membrane</location>
        <topology evidence="1">Multi-pass membrane protein</topology>
    </subcellularLocation>
</comment>
<dbReference type="PIRSF" id="PIRSF001293">
    <property type="entry name" value="ATP6V0A1"/>
    <property type="match status" value="1"/>
</dbReference>
<dbReference type="GO" id="GO:0007035">
    <property type="term" value="P:vacuolar acidification"/>
    <property type="evidence" value="ECO:0007669"/>
    <property type="project" value="TreeGrafter"/>
</dbReference>
<evidence type="ECO:0000256" key="10">
    <source>
        <dbReference type="SAM" id="Coils"/>
    </source>
</evidence>
<gene>
    <name evidence="12" type="ORF">RDWZM_008825</name>
</gene>
<evidence type="ECO:0000256" key="7">
    <source>
        <dbReference type="ARBA" id="ARBA00023065"/>
    </source>
</evidence>
<dbReference type="InterPro" id="IPR002490">
    <property type="entry name" value="V-ATPase_116kDa_su"/>
</dbReference>
<evidence type="ECO:0000256" key="4">
    <source>
        <dbReference type="ARBA" id="ARBA00022692"/>
    </source>
</evidence>
<evidence type="ECO:0000256" key="2">
    <source>
        <dbReference type="ARBA" id="ARBA00009904"/>
    </source>
</evidence>
<evidence type="ECO:0000256" key="8">
    <source>
        <dbReference type="ARBA" id="ARBA00023136"/>
    </source>
</evidence>
<evidence type="ECO:0000313" key="12">
    <source>
        <dbReference type="EMBL" id="KAJ6217668.1"/>
    </source>
</evidence>
<keyword evidence="8 9" id="KW-0472">Membrane</keyword>
<keyword evidence="6 9" id="KW-1133">Transmembrane helix</keyword>
<evidence type="ECO:0000256" key="3">
    <source>
        <dbReference type="ARBA" id="ARBA00022448"/>
    </source>
</evidence>
<dbReference type="OMA" id="GICQFRD"/>
<evidence type="ECO:0000256" key="1">
    <source>
        <dbReference type="ARBA" id="ARBA00004141"/>
    </source>
</evidence>
<keyword evidence="3 9" id="KW-0813">Transport</keyword>
<dbReference type="GO" id="GO:0005886">
    <property type="term" value="C:plasma membrane"/>
    <property type="evidence" value="ECO:0007669"/>
    <property type="project" value="TreeGrafter"/>
</dbReference>
<keyword evidence="4 9" id="KW-0812">Transmembrane</keyword>
<evidence type="ECO:0000256" key="6">
    <source>
        <dbReference type="ARBA" id="ARBA00022989"/>
    </source>
</evidence>
<evidence type="ECO:0000256" key="9">
    <source>
        <dbReference type="RuleBase" id="RU361189"/>
    </source>
</evidence>
<dbReference type="GO" id="GO:0046961">
    <property type="term" value="F:proton-transporting ATPase activity, rotational mechanism"/>
    <property type="evidence" value="ECO:0007669"/>
    <property type="project" value="InterPro"/>
</dbReference>
<feature type="transmembrane region" description="Helical" evidence="9">
    <location>
        <begin position="646"/>
        <end position="670"/>
    </location>
</feature>
<evidence type="ECO:0000313" key="13">
    <source>
        <dbReference type="Proteomes" id="UP001142055"/>
    </source>
</evidence>
<organism evidence="12 13">
    <name type="scientific">Blomia tropicalis</name>
    <name type="common">Mite</name>
    <dbReference type="NCBI Taxonomy" id="40697"/>
    <lineage>
        <taxon>Eukaryota</taxon>
        <taxon>Metazoa</taxon>
        <taxon>Ecdysozoa</taxon>
        <taxon>Arthropoda</taxon>
        <taxon>Chelicerata</taxon>
        <taxon>Arachnida</taxon>
        <taxon>Acari</taxon>
        <taxon>Acariformes</taxon>
        <taxon>Sarcoptiformes</taxon>
        <taxon>Astigmata</taxon>
        <taxon>Glycyphagoidea</taxon>
        <taxon>Echimyopodidae</taxon>
        <taxon>Blomia</taxon>
    </lineage>
</organism>
<dbReference type="Pfam" id="PF01496">
    <property type="entry name" value="V_ATPase_I"/>
    <property type="match status" value="1"/>
</dbReference>
<dbReference type="EMBL" id="JAPWDV010000003">
    <property type="protein sequence ID" value="KAJ6217668.1"/>
    <property type="molecule type" value="Genomic_DNA"/>
</dbReference>
<evidence type="ECO:0000256" key="5">
    <source>
        <dbReference type="ARBA" id="ARBA00022781"/>
    </source>
</evidence>